<feature type="compositionally biased region" description="Basic residues" evidence="1">
    <location>
        <begin position="23"/>
        <end position="35"/>
    </location>
</feature>
<protein>
    <submittedName>
        <fullName evidence="2">Uncharacterized protein</fullName>
    </submittedName>
</protein>
<evidence type="ECO:0000256" key="1">
    <source>
        <dbReference type="SAM" id="MobiDB-lite"/>
    </source>
</evidence>
<accession>A0ABX5LFE0</accession>
<gene>
    <name evidence="2" type="ORF">B0H03_104264</name>
</gene>
<reference evidence="2 3" key="1">
    <citation type="submission" date="2018-03" db="EMBL/GenBank/DDBJ databases">
        <title>Genomic Encyclopedia of Type Strains, Phase III (KMG-III): the genomes of soil and plant-associated and newly described type strains.</title>
        <authorList>
            <person name="Whitman W."/>
        </authorList>
    </citation>
    <scope>NUCLEOTIDE SEQUENCE [LARGE SCALE GENOMIC DNA]</scope>
    <source>
        <strain evidence="2 3">VKM Ac-1602</strain>
    </source>
</reference>
<evidence type="ECO:0000313" key="2">
    <source>
        <dbReference type="EMBL" id="PWJ64891.1"/>
    </source>
</evidence>
<feature type="region of interest" description="Disordered" evidence="1">
    <location>
        <begin position="1"/>
        <end position="59"/>
    </location>
</feature>
<sequence length="59" mass="6785">MLLSPGRHGSLEGYTRATGLVHRTTRTTHRDRRQRTRTERQVTQPSSFSNSEISTVSTW</sequence>
<comment type="caution">
    <text evidence="2">The sequence shown here is derived from an EMBL/GenBank/DDBJ whole genome shotgun (WGS) entry which is preliminary data.</text>
</comment>
<feature type="compositionally biased region" description="Polar residues" evidence="1">
    <location>
        <begin position="45"/>
        <end position="59"/>
    </location>
</feature>
<proteinExistence type="predicted"/>
<dbReference type="Proteomes" id="UP000245674">
    <property type="component" value="Unassembled WGS sequence"/>
</dbReference>
<organism evidence="2 3">
    <name type="scientific">Rathayibacter iranicus NCPPB 2253 = VKM Ac-1602</name>
    <dbReference type="NCBI Taxonomy" id="1328868"/>
    <lineage>
        <taxon>Bacteria</taxon>
        <taxon>Bacillati</taxon>
        <taxon>Actinomycetota</taxon>
        <taxon>Actinomycetes</taxon>
        <taxon>Micrococcales</taxon>
        <taxon>Microbacteriaceae</taxon>
        <taxon>Rathayibacter</taxon>
    </lineage>
</organism>
<dbReference type="EMBL" id="QGDV01000004">
    <property type="protein sequence ID" value="PWJ64891.1"/>
    <property type="molecule type" value="Genomic_DNA"/>
</dbReference>
<keyword evidence="3" id="KW-1185">Reference proteome</keyword>
<name>A0ABX5LFE0_9MICO</name>
<evidence type="ECO:0000313" key="3">
    <source>
        <dbReference type="Proteomes" id="UP000245674"/>
    </source>
</evidence>